<dbReference type="Pfam" id="PF08530">
    <property type="entry name" value="PepX_C"/>
    <property type="match status" value="1"/>
</dbReference>
<dbReference type="PANTHER" id="PTHR22946:SF9">
    <property type="entry name" value="POLYKETIDE TRANSFERASE AF380"/>
    <property type="match status" value="1"/>
</dbReference>
<dbReference type="RefSeq" id="WP_404547045.1">
    <property type="nucleotide sequence ID" value="NZ_JADIKJ010000009.1"/>
</dbReference>
<dbReference type="EMBL" id="JADIKJ010000009">
    <property type="protein sequence ID" value="MFK2900586.1"/>
    <property type="molecule type" value="Genomic_DNA"/>
</dbReference>
<accession>A0ABW8JHJ9</accession>
<dbReference type="InterPro" id="IPR000383">
    <property type="entry name" value="Xaa-Pro-like_dom"/>
</dbReference>
<proteinExistence type="predicted"/>
<keyword evidence="5" id="KW-1185">Reference proteome</keyword>
<dbReference type="Gene3D" id="2.60.120.260">
    <property type="entry name" value="Galactose-binding domain-like"/>
    <property type="match status" value="1"/>
</dbReference>
<feature type="domain" description="Xaa-Pro dipeptidyl-peptidase C-terminal" evidence="3">
    <location>
        <begin position="301"/>
        <end position="533"/>
    </location>
</feature>
<evidence type="ECO:0000259" key="3">
    <source>
        <dbReference type="SMART" id="SM00939"/>
    </source>
</evidence>
<evidence type="ECO:0000256" key="1">
    <source>
        <dbReference type="ARBA" id="ARBA00022801"/>
    </source>
</evidence>
<dbReference type="Pfam" id="PF02129">
    <property type="entry name" value="Peptidase_S15"/>
    <property type="match status" value="1"/>
</dbReference>
<comment type="caution">
    <text evidence="4">The sequence shown here is derived from an EMBL/GenBank/DDBJ whole genome shotgun (WGS) entry which is preliminary data.</text>
</comment>
<protein>
    <submittedName>
        <fullName evidence="4">Alpha/beta fold hydrolase</fullName>
    </submittedName>
</protein>
<dbReference type="Gene3D" id="3.40.50.1820">
    <property type="entry name" value="alpha/beta hydrolase"/>
    <property type="match status" value="2"/>
</dbReference>
<dbReference type="InterPro" id="IPR008979">
    <property type="entry name" value="Galactose-bd-like_sf"/>
</dbReference>
<organism evidence="4 5">
    <name type="scientific">Dyella jejuensis</name>
    <dbReference type="NCBI Taxonomy" id="1432009"/>
    <lineage>
        <taxon>Bacteria</taxon>
        <taxon>Pseudomonadati</taxon>
        <taxon>Pseudomonadota</taxon>
        <taxon>Gammaproteobacteria</taxon>
        <taxon>Lysobacterales</taxon>
        <taxon>Rhodanobacteraceae</taxon>
        <taxon>Dyella</taxon>
    </lineage>
</organism>
<dbReference type="InterPro" id="IPR029058">
    <property type="entry name" value="AB_hydrolase_fold"/>
</dbReference>
<dbReference type="SMART" id="SM00939">
    <property type="entry name" value="PepX_C"/>
    <property type="match status" value="1"/>
</dbReference>
<sequence>MRAIATLLSVLVAAMAATAPVAAQSLPGTVTSIPTPDGYQLNAYVSVPAGQGNGPFPLVVMPSSWGFSYTEYVGEANLLASNGYVVISYSSRGFGTGCALNPECGYIDIAAPLTVGDVSTVITWALNHTPSNPQAIGVSGISYGAGTSLLAAENDPRIKAVASMSTWADLAASLDANQTPSQQGIALLSFSSYMGKPGTLISQVNQDVLADNYQAAVSAVLADPYTPGRSPITNIAKINANGPAVFVANDFEDSLFVPSQLINFYNQLTVPKRLMFSHGDHTTAELLGAAGLPNEVYSAVNSWFDHYLKGINNGIDAQPPVQLKSQTGVWSDFANWNAVQQGAVTYNLTKPASCGLLYQCTGSLSSGSGGNWQYNVTGGYLTAATTGVVLLSGALTGYLDLPPPVALSLVNRWNAGVWVGPVATQTENLLGMPSLQVTVTPASNQFTLVAYLYSVNASGIGQLITWKPYTLANAAVGVPQTIDMNLEATNWEIDPGDQLALVIATDDLRYAGVTPFNSSLTFSASAETPSTLTVSLH</sequence>
<reference evidence="4 5" key="1">
    <citation type="submission" date="2020-10" db="EMBL/GenBank/DDBJ databases">
        <title>Phylogeny of dyella-like bacteria.</title>
        <authorList>
            <person name="Fu J."/>
        </authorList>
    </citation>
    <scope>NUCLEOTIDE SEQUENCE [LARGE SCALE GENOMIC DNA]</scope>
    <source>
        <strain evidence="4 5">JP1</strain>
    </source>
</reference>
<dbReference type="InterPro" id="IPR013736">
    <property type="entry name" value="Xaa-Pro_dipept_C"/>
</dbReference>
<keyword evidence="1 4" id="KW-0378">Hydrolase</keyword>
<feature type="chain" id="PRO_5045656334" evidence="2">
    <location>
        <begin position="24"/>
        <end position="537"/>
    </location>
</feature>
<evidence type="ECO:0000313" key="4">
    <source>
        <dbReference type="EMBL" id="MFK2900586.1"/>
    </source>
</evidence>
<evidence type="ECO:0000256" key="2">
    <source>
        <dbReference type="SAM" id="SignalP"/>
    </source>
</evidence>
<feature type="signal peptide" evidence="2">
    <location>
        <begin position="1"/>
        <end position="23"/>
    </location>
</feature>
<dbReference type="PANTHER" id="PTHR22946">
    <property type="entry name" value="DIENELACTONE HYDROLASE DOMAIN-CONTAINING PROTEIN-RELATED"/>
    <property type="match status" value="1"/>
</dbReference>
<evidence type="ECO:0000313" key="5">
    <source>
        <dbReference type="Proteomes" id="UP001620461"/>
    </source>
</evidence>
<dbReference type="GO" id="GO:0016787">
    <property type="term" value="F:hydrolase activity"/>
    <property type="evidence" value="ECO:0007669"/>
    <property type="project" value="UniProtKB-KW"/>
</dbReference>
<dbReference type="SUPFAM" id="SSF53474">
    <property type="entry name" value="alpha/beta-Hydrolases"/>
    <property type="match status" value="1"/>
</dbReference>
<name>A0ABW8JHJ9_9GAMM</name>
<dbReference type="SUPFAM" id="SSF49785">
    <property type="entry name" value="Galactose-binding domain-like"/>
    <property type="match status" value="1"/>
</dbReference>
<keyword evidence="2" id="KW-0732">Signal</keyword>
<dbReference type="InterPro" id="IPR050261">
    <property type="entry name" value="FrsA_esterase"/>
</dbReference>
<gene>
    <name evidence="4" type="ORF">ISP15_09585</name>
</gene>
<dbReference type="Proteomes" id="UP001620461">
    <property type="component" value="Unassembled WGS sequence"/>
</dbReference>